<reference evidence="1" key="1">
    <citation type="submission" date="2021-04" db="EMBL/GenBank/DDBJ databases">
        <title>Genome sequence of Woronichinia naegeliana from Washington state freshwater lake bloom.</title>
        <authorList>
            <person name="Dreher T.W."/>
        </authorList>
    </citation>
    <scope>NUCLEOTIDE SEQUENCE</scope>
    <source>
        <strain evidence="1">WA131</strain>
    </source>
</reference>
<evidence type="ECO:0000313" key="1">
    <source>
        <dbReference type="EMBL" id="UXE61025.1"/>
    </source>
</evidence>
<dbReference type="SUPFAM" id="SSF53756">
    <property type="entry name" value="UDP-Glycosyltransferase/glycogen phosphorylase"/>
    <property type="match status" value="1"/>
</dbReference>
<name>A0A977KYM3_9CYAN</name>
<dbReference type="CDD" id="cd03801">
    <property type="entry name" value="GT4_PimA-like"/>
    <property type="match status" value="1"/>
</dbReference>
<dbReference type="Pfam" id="PF13692">
    <property type="entry name" value="Glyco_trans_1_4"/>
    <property type="match status" value="1"/>
</dbReference>
<gene>
    <name evidence="1" type="ORF">KA717_37390</name>
</gene>
<dbReference type="KEGG" id="wna:KA717_37390"/>
<protein>
    <submittedName>
        <fullName evidence="1">Glycosyltransferase family 4 protein</fullName>
    </submittedName>
</protein>
<sequence length="397" mass="44984">MPTNFIRGKTPLIVLASSFAPWPNASGGTQRIHSLGQWLKNYARVVMLLPTLSILPSDRIPDYDRIISCTQSNSLFSRIFRRLYTYYLHFFDLPPKWDTSINKFYSPIESLRYKRILNELKPRAVICEYLWQVPNLYKACQSLKIPLIIDTIDIISRRQLKEVELGLTEKVNISLEEEIAIWQLASVLVAIQPEEASEIAKLSPSSVVVCAPQAFTPVEPSSIIKKRKFVLMVASGARPNVQGTELFLRSQWHDIVVEHPDVELHVCGNIVESLSTDILNLPNTNFHGYVEDVSVFYRQATVVLNPVIYGSGLKIKSIEALRYGKCLISTPVGVEGIPLAHELLPVAEADQLGSLLVSLLDNTKKIEEYEQNATYMFNKNYTPDACYHELINIIMDY</sequence>
<dbReference type="EMBL" id="CP073041">
    <property type="protein sequence ID" value="UXE61025.1"/>
    <property type="molecule type" value="Genomic_DNA"/>
</dbReference>
<organism evidence="1">
    <name type="scientific">Woronichinia naegeliana WA131</name>
    <dbReference type="NCBI Taxonomy" id="2824559"/>
    <lineage>
        <taxon>Bacteria</taxon>
        <taxon>Bacillati</taxon>
        <taxon>Cyanobacteriota</taxon>
        <taxon>Cyanophyceae</taxon>
        <taxon>Synechococcales</taxon>
        <taxon>Coelosphaeriaceae</taxon>
        <taxon>Woronichinia</taxon>
    </lineage>
</organism>
<proteinExistence type="predicted"/>
<accession>A0A977KYM3</accession>
<dbReference type="AlphaFoldDB" id="A0A977KYM3"/>
<dbReference type="Gene3D" id="3.40.50.2000">
    <property type="entry name" value="Glycogen Phosphorylase B"/>
    <property type="match status" value="1"/>
</dbReference>
<dbReference type="Proteomes" id="UP001065613">
    <property type="component" value="Chromosome"/>
</dbReference>